<dbReference type="Proteomes" id="UP000276128">
    <property type="component" value="Unassembled WGS sequence"/>
</dbReference>
<keyword evidence="2" id="KW-1185">Reference proteome</keyword>
<evidence type="ECO:0000313" key="2">
    <source>
        <dbReference type="Proteomes" id="UP000276128"/>
    </source>
</evidence>
<dbReference type="SUPFAM" id="SSF160379">
    <property type="entry name" value="SP0830-like"/>
    <property type="match status" value="1"/>
</dbReference>
<reference evidence="1 2" key="1">
    <citation type="submission" date="2018-12" db="EMBL/GenBank/DDBJ databases">
        <title>Bacillus ochoae sp. nov., Paenibacillus whitsoniae sp. nov., Paenibacillus spiritus sp. nov. Isolated from the Mars Exploration Rover during spacecraft assembly.</title>
        <authorList>
            <person name="Seuylemezian A."/>
            <person name="Vaishampayan P."/>
        </authorList>
    </citation>
    <scope>NUCLEOTIDE SEQUENCE [LARGE SCALE GENOMIC DNA]</scope>
    <source>
        <strain evidence="1 2">MER 54</strain>
    </source>
</reference>
<gene>
    <name evidence="1" type="ORF">EJQ19_23785</name>
</gene>
<dbReference type="EMBL" id="RXHU01000078">
    <property type="protein sequence ID" value="RTE05755.1"/>
    <property type="molecule type" value="Genomic_DNA"/>
</dbReference>
<dbReference type="Gene3D" id="3.30.70.1280">
    <property type="entry name" value="SP0830-like domains"/>
    <property type="match status" value="1"/>
</dbReference>
<accession>A0A430J7Y4</accession>
<dbReference type="AlphaFoldDB" id="A0A430J7Y4"/>
<protein>
    <submittedName>
        <fullName evidence="1">DUF1697 domain-containing protein</fullName>
    </submittedName>
</protein>
<name>A0A430J7Y4_9BACL</name>
<dbReference type="PIRSF" id="PIRSF008502">
    <property type="entry name" value="UCP008502"/>
    <property type="match status" value="1"/>
</dbReference>
<dbReference type="PANTHER" id="PTHR36439:SF1">
    <property type="entry name" value="DUF1697 DOMAIN-CONTAINING PROTEIN"/>
    <property type="match status" value="1"/>
</dbReference>
<dbReference type="OrthoDB" id="9806494at2"/>
<dbReference type="PANTHER" id="PTHR36439">
    <property type="entry name" value="BLL4334 PROTEIN"/>
    <property type="match status" value="1"/>
</dbReference>
<dbReference type="Pfam" id="PF08002">
    <property type="entry name" value="DUF1697"/>
    <property type="match status" value="1"/>
</dbReference>
<organism evidence="1 2">
    <name type="scientific">Paenibacillus whitsoniae</name>
    <dbReference type="NCBI Taxonomy" id="2496558"/>
    <lineage>
        <taxon>Bacteria</taxon>
        <taxon>Bacillati</taxon>
        <taxon>Bacillota</taxon>
        <taxon>Bacilli</taxon>
        <taxon>Bacillales</taxon>
        <taxon>Paenibacillaceae</taxon>
        <taxon>Paenibacillus</taxon>
    </lineage>
</organism>
<evidence type="ECO:0000313" key="1">
    <source>
        <dbReference type="EMBL" id="RTE05755.1"/>
    </source>
</evidence>
<comment type="caution">
    <text evidence="1">The sequence shown here is derived from an EMBL/GenBank/DDBJ whole genome shotgun (WGS) entry which is preliminary data.</text>
</comment>
<dbReference type="InterPro" id="IPR012545">
    <property type="entry name" value="DUF1697"/>
</dbReference>
<proteinExistence type="predicted"/>
<sequence>MRKFPLLRESHRRSGKCGIICRNLGMMEANNMSVFIALLRGINVSGQKSVKMDRLRQLFEGLGYTDVATYIQSGNVVFRAGAQLAEGLDFATKNDSAASAQLEAAIHEALLAQLGYDIPVLVRTPAELRDIVAGQPWPLPQKGAASEPQVYVTLLAQLPSEAGLAKLQGVRSGDDEYVVVDRTVYVLVRQRYGDTKLSNQTIEKKLGVSATTRNWETINRLIQLAEAAE</sequence>